<dbReference type="Gene3D" id="3.90.79.10">
    <property type="entry name" value="Nucleoside Triphosphate Pyrophosphohydrolase"/>
    <property type="match status" value="1"/>
</dbReference>
<dbReference type="Pfam" id="PF00293">
    <property type="entry name" value="NUDIX"/>
    <property type="match status" value="1"/>
</dbReference>
<protein>
    <submittedName>
        <fullName evidence="5">DNA mismatch repair protein MutT</fullName>
    </submittedName>
</protein>
<dbReference type="InterPro" id="IPR015797">
    <property type="entry name" value="NUDIX_hydrolase-like_dom_sf"/>
</dbReference>
<dbReference type="Proteomes" id="UP000030826">
    <property type="component" value="Unassembled WGS sequence"/>
</dbReference>
<accession>A0A0B1Q2M0</accession>
<evidence type="ECO:0000313" key="5">
    <source>
        <dbReference type="EMBL" id="KHJ54624.1"/>
    </source>
</evidence>
<evidence type="ECO:0000259" key="4">
    <source>
        <dbReference type="PROSITE" id="PS51462"/>
    </source>
</evidence>
<dbReference type="CDD" id="cd04680">
    <property type="entry name" value="NUDIX_Hydrolase"/>
    <property type="match status" value="1"/>
</dbReference>
<reference evidence="5 6" key="1">
    <citation type="submission" date="2014-09" db="EMBL/GenBank/DDBJ databases">
        <title>Isolation and characterization of Aurantimonas altamirensis ON-56566 from clinical sample following a dog bite.</title>
        <authorList>
            <person name="Eshaghi A."/>
            <person name="Li A."/>
            <person name="Shahinas D."/>
            <person name="Bahn P."/>
            <person name="Kus J.V."/>
            <person name="Patel S.N."/>
        </authorList>
    </citation>
    <scope>NUCLEOTIDE SEQUENCE [LARGE SCALE GENOMIC DNA]</scope>
    <source>
        <strain evidence="5 6">ON-56566</strain>
    </source>
</reference>
<dbReference type="PRINTS" id="PR00502">
    <property type="entry name" value="NUDIXFAMILY"/>
</dbReference>
<name>A0A0B1Q2M0_9HYPH</name>
<dbReference type="STRING" id="370622.LA66_08495"/>
<comment type="cofactor">
    <cofactor evidence="1">
        <name>Mg(2+)</name>
        <dbReference type="ChEBI" id="CHEBI:18420"/>
    </cofactor>
</comment>
<gene>
    <name evidence="5" type="ORF">LA66_08495</name>
</gene>
<dbReference type="InterPro" id="IPR020084">
    <property type="entry name" value="NUDIX_hydrolase_CS"/>
</dbReference>
<proteinExistence type="inferred from homology"/>
<dbReference type="GO" id="GO:0016787">
    <property type="term" value="F:hydrolase activity"/>
    <property type="evidence" value="ECO:0007669"/>
    <property type="project" value="UniProtKB-KW"/>
</dbReference>
<dbReference type="PROSITE" id="PS51462">
    <property type="entry name" value="NUDIX"/>
    <property type="match status" value="1"/>
</dbReference>
<comment type="caution">
    <text evidence="5">The sequence shown here is derived from an EMBL/GenBank/DDBJ whole genome shotgun (WGS) entry which is preliminary data.</text>
</comment>
<dbReference type="InterPro" id="IPR000086">
    <property type="entry name" value="NUDIX_hydrolase_dom"/>
</dbReference>
<dbReference type="RefSeq" id="WP_039191371.1">
    <property type="nucleotide sequence ID" value="NZ_JRFJ01000002.1"/>
</dbReference>
<evidence type="ECO:0000256" key="3">
    <source>
        <dbReference type="RuleBase" id="RU003476"/>
    </source>
</evidence>
<dbReference type="PANTHER" id="PTHR43046:SF14">
    <property type="entry name" value="MUTT_NUDIX FAMILY PROTEIN"/>
    <property type="match status" value="1"/>
</dbReference>
<keyword evidence="2 3" id="KW-0378">Hydrolase</keyword>
<evidence type="ECO:0000256" key="1">
    <source>
        <dbReference type="ARBA" id="ARBA00001946"/>
    </source>
</evidence>
<organism evidence="5 6">
    <name type="scientific">Aureimonas altamirensis</name>
    <dbReference type="NCBI Taxonomy" id="370622"/>
    <lineage>
        <taxon>Bacteria</taxon>
        <taxon>Pseudomonadati</taxon>
        <taxon>Pseudomonadota</taxon>
        <taxon>Alphaproteobacteria</taxon>
        <taxon>Hyphomicrobiales</taxon>
        <taxon>Aurantimonadaceae</taxon>
        <taxon>Aureimonas</taxon>
    </lineage>
</organism>
<evidence type="ECO:0000313" key="6">
    <source>
        <dbReference type="Proteomes" id="UP000030826"/>
    </source>
</evidence>
<evidence type="ECO:0000256" key="2">
    <source>
        <dbReference type="ARBA" id="ARBA00022801"/>
    </source>
</evidence>
<dbReference type="AlphaFoldDB" id="A0A0B1Q2M0"/>
<dbReference type="EMBL" id="JRFJ01000002">
    <property type="protein sequence ID" value="KHJ54624.1"/>
    <property type="molecule type" value="Genomic_DNA"/>
</dbReference>
<dbReference type="PROSITE" id="PS00893">
    <property type="entry name" value="NUDIX_BOX"/>
    <property type="match status" value="1"/>
</dbReference>
<dbReference type="InterPro" id="IPR020476">
    <property type="entry name" value="Nudix_hydrolase"/>
</dbReference>
<dbReference type="SUPFAM" id="SSF55811">
    <property type="entry name" value="Nudix"/>
    <property type="match status" value="1"/>
</dbReference>
<comment type="similarity">
    <text evidence="3">Belongs to the Nudix hydrolase family.</text>
</comment>
<feature type="domain" description="Nudix hydrolase" evidence="4">
    <location>
        <begin position="17"/>
        <end position="142"/>
    </location>
</feature>
<sequence length="150" mass="16685">MRLRDRLFHLFFLLRRPMTLGTRVAAFDAEGRVFLVRHTYVAGWHLPGGGVDPGETCEAAARRELAEEGNLDCPHGLRLVSLHFNRRASRRDHVAFYHADGVRQTAQRGADREIAECGFFALADLPDGVTPATRARLSELAGSVPSAPHW</sequence>
<dbReference type="PANTHER" id="PTHR43046">
    <property type="entry name" value="GDP-MANNOSE MANNOSYL HYDROLASE"/>
    <property type="match status" value="1"/>
</dbReference>